<sequence>MATHVVRPRTLDRDKIVPVSTLHQDLLWRIFLVNADMDGDATTAWPVFQTKQNSTHEDILPDWKNRALITTWSCSHVCRRWREIIIYSPSIWGRLIDLESLVLIQPRWRAEVLRRTGGSNLTVKGKINGERPTEQEFFTSVLRDYWPRIQSLIVWTSGMPSISNPIWECLRRPAPVLQIFHLMPLQTSTNADIGALFANNAPKIHDFRSQSIKLKFVPSVPWLTHIRRLDVTHPQPMPVQNWLQVLENMPQIEFLNLTWTFDIPRDTETSVQLHLPNLRDIRLCDSLRSCAVFAAQIIPAPGCRFGMTSDFGAPRVPLPQDVTFARQHLSRYIKNWFIDNTVTGFSLSITHIDIDIHEYLDQPPDLLPTLNLSSVRPGELHTLFPFLDIFSSCDFGTITTFQFCISLYPYQSLDSYIGRFLLSLQAVETLHSNRDGLHYLSLLEEVLLEAEHRYPALPHLFFPRLRTVKVLRKPHTVSDMYDLSARDAQSFLAFLDSRRGSQTPVEVLDLTDWNHFEAVDEFNVIAGLKVIYNAGQEIQEHMCGGS</sequence>
<dbReference type="HOGENOM" id="CLU_030662_0_0_1"/>
<name>A0A067SC76_GALM3</name>
<evidence type="ECO:0008006" key="3">
    <source>
        <dbReference type="Google" id="ProtNLM"/>
    </source>
</evidence>
<keyword evidence="2" id="KW-1185">Reference proteome</keyword>
<dbReference type="EMBL" id="KL142407">
    <property type="protein sequence ID" value="KDR68520.1"/>
    <property type="molecule type" value="Genomic_DNA"/>
</dbReference>
<evidence type="ECO:0000313" key="1">
    <source>
        <dbReference type="EMBL" id="KDR68520.1"/>
    </source>
</evidence>
<organism evidence="1 2">
    <name type="scientific">Galerina marginata (strain CBS 339.88)</name>
    <dbReference type="NCBI Taxonomy" id="685588"/>
    <lineage>
        <taxon>Eukaryota</taxon>
        <taxon>Fungi</taxon>
        <taxon>Dikarya</taxon>
        <taxon>Basidiomycota</taxon>
        <taxon>Agaricomycotina</taxon>
        <taxon>Agaricomycetes</taxon>
        <taxon>Agaricomycetidae</taxon>
        <taxon>Agaricales</taxon>
        <taxon>Agaricineae</taxon>
        <taxon>Strophariaceae</taxon>
        <taxon>Galerina</taxon>
    </lineage>
</organism>
<accession>A0A067SC76</accession>
<reference evidence="2" key="1">
    <citation type="journal article" date="2014" name="Proc. Natl. Acad. Sci. U.S.A.">
        <title>Extensive sampling of basidiomycete genomes demonstrates inadequacy of the white-rot/brown-rot paradigm for wood decay fungi.</title>
        <authorList>
            <person name="Riley R."/>
            <person name="Salamov A.A."/>
            <person name="Brown D.W."/>
            <person name="Nagy L.G."/>
            <person name="Floudas D."/>
            <person name="Held B.W."/>
            <person name="Levasseur A."/>
            <person name="Lombard V."/>
            <person name="Morin E."/>
            <person name="Otillar R."/>
            <person name="Lindquist E.A."/>
            <person name="Sun H."/>
            <person name="LaButti K.M."/>
            <person name="Schmutz J."/>
            <person name="Jabbour D."/>
            <person name="Luo H."/>
            <person name="Baker S.E."/>
            <person name="Pisabarro A.G."/>
            <person name="Walton J.D."/>
            <person name="Blanchette R.A."/>
            <person name="Henrissat B."/>
            <person name="Martin F."/>
            <person name="Cullen D."/>
            <person name="Hibbett D.S."/>
            <person name="Grigoriev I.V."/>
        </authorList>
    </citation>
    <scope>NUCLEOTIDE SEQUENCE [LARGE SCALE GENOMIC DNA]</scope>
    <source>
        <strain evidence="2">CBS 339.88</strain>
    </source>
</reference>
<dbReference type="OrthoDB" id="2934649at2759"/>
<evidence type="ECO:0000313" key="2">
    <source>
        <dbReference type="Proteomes" id="UP000027222"/>
    </source>
</evidence>
<dbReference type="AlphaFoldDB" id="A0A067SC76"/>
<protein>
    <recommendedName>
        <fullName evidence="3">F-box domain-containing protein</fullName>
    </recommendedName>
</protein>
<dbReference type="Proteomes" id="UP000027222">
    <property type="component" value="Unassembled WGS sequence"/>
</dbReference>
<gene>
    <name evidence="1" type="ORF">GALMADRAFT_256747</name>
</gene>
<proteinExistence type="predicted"/>